<keyword evidence="3" id="KW-1185">Reference proteome</keyword>
<evidence type="ECO:0000313" key="3">
    <source>
        <dbReference type="Proteomes" id="UP000471633"/>
    </source>
</evidence>
<dbReference type="KEGG" id="shx:MS3_00003967"/>
<reference evidence="2" key="3">
    <citation type="submission" date="2021-06" db="EMBL/GenBank/DDBJ databases">
        <title>Chromosome-level genome assembly for S. haematobium.</title>
        <authorList>
            <person name="Stroehlein A.J."/>
        </authorList>
    </citation>
    <scope>NUCLEOTIDE SEQUENCE</scope>
</reference>
<reference evidence="2" key="1">
    <citation type="journal article" date="2012" name="Nat. Genet.">
        <title>Whole-genome sequence of Schistosoma haematobium.</title>
        <authorList>
            <person name="Young N.D."/>
            <person name="Jex A.R."/>
            <person name="Li B."/>
            <person name="Liu S."/>
            <person name="Yang L."/>
            <person name="Xiong Z."/>
            <person name="Li Y."/>
            <person name="Cantacessi C."/>
            <person name="Hall R.S."/>
            <person name="Xu X."/>
            <person name="Chen F."/>
            <person name="Wu X."/>
            <person name="Zerlotini A."/>
            <person name="Oliveira G."/>
            <person name="Hofmann A."/>
            <person name="Zhang G."/>
            <person name="Fang X."/>
            <person name="Kang Y."/>
            <person name="Campbell B.E."/>
            <person name="Loukas A."/>
            <person name="Ranganathan S."/>
            <person name="Rollinson D."/>
            <person name="Rinaldi G."/>
            <person name="Brindley P.J."/>
            <person name="Yang H."/>
            <person name="Wang J."/>
            <person name="Wang J."/>
            <person name="Gasser R.B."/>
        </authorList>
    </citation>
    <scope>NUCLEOTIDE SEQUENCE</scope>
</reference>
<reference evidence="2" key="2">
    <citation type="journal article" date="2019" name="Gigascience">
        <title>High-quality Schistosoma haematobium genome achieved by single-molecule and long-range sequencing.</title>
        <authorList>
            <person name="Stroehlein A.J."/>
            <person name="Korhonen P.K."/>
            <person name="Chong T.M."/>
            <person name="Lim Y.L."/>
            <person name="Chan K.G."/>
            <person name="Webster B."/>
            <person name="Rollinson D."/>
            <person name="Brindley P.J."/>
            <person name="Gasser R.B."/>
            <person name="Young N.D."/>
        </authorList>
    </citation>
    <scope>NUCLEOTIDE SEQUENCE</scope>
</reference>
<evidence type="ECO:0000256" key="1">
    <source>
        <dbReference type="SAM" id="SignalP"/>
    </source>
</evidence>
<gene>
    <name evidence="2" type="ORF">MS3_00003967</name>
</gene>
<comment type="caution">
    <text evidence="2">The sequence shown here is derived from an EMBL/GenBank/DDBJ whole genome shotgun (WGS) entry which is preliminary data.</text>
</comment>
<dbReference type="CTD" id="75577171"/>
<reference evidence="2" key="4">
    <citation type="journal article" date="2022" name="PLoS Pathog.">
        <title>Chromosome-level genome of Schistosoma haematobium underpins genome-wide explorations of molecular variation.</title>
        <authorList>
            <person name="Stroehlein A.J."/>
            <person name="Korhonen P.K."/>
            <person name="Lee V.V."/>
            <person name="Ralph S.A."/>
            <person name="Mentink-Kane M."/>
            <person name="You H."/>
            <person name="McManus D.P."/>
            <person name="Tchuente L.T."/>
            <person name="Stothard J.R."/>
            <person name="Kaur P."/>
            <person name="Dudchenko O."/>
            <person name="Aiden E.L."/>
            <person name="Yang B."/>
            <person name="Yang H."/>
            <person name="Emery A.M."/>
            <person name="Webster B.L."/>
            <person name="Brindley P.J."/>
            <person name="Rollinson D."/>
            <person name="Chang B.C.H."/>
            <person name="Gasser R.B."/>
            <person name="Young N.D."/>
        </authorList>
    </citation>
    <scope>NUCLEOTIDE SEQUENCE</scope>
</reference>
<accession>A0A922LUP7</accession>
<sequence>MKVTPIIFTVFCIVGATTLIKATTLEHVPHPSEKDMELVYIDEEYQKEGGLRSICNELKKSFQKGRHHIYKVIDKYIRKDDLGLKMLEVAKILGKRIEKRMKYISMKLDEMMDYESS</sequence>
<dbReference type="OrthoDB" id="6227181at2759"/>
<feature type="chain" id="PRO_5037045035" evidence="1">
    <location>
        <begin position="23"/>
        <end position="117"/>
    </location>
</feature>
<feature type="signal peptide" evidence="1">
    <location>
        <begin position="1"/>
        <end position="22"/>
    </location>
</feature>
<dbReference type="GeneID" id="75577171"/>
<name>A0A922LUP7_SCHHA</name>
<dbReference type="AlphaFoldDB" id="A0A922LUP7"/>
<dbReference type="RefSeq" id="XP_051073290.1">
    <property type="nucleotide sequence ID" value="XM_051211844.1"/>
</dbReference>
<proteinExistence type="predicted"/>
<organism evidence="2 3">
    <name type="scientific">Schistosoma haematobium</name>
    <name type="common">Blood fluke</name>
    <dbReference type="NCBI Taxonomy" id="6185"/>
    <lineage>
        <taxon>Eukaryota</taxon>
        <taxon>Metazoa</taxon>
        <taxon>Spiralia</taxon>
        <taxon>Lophotrochozoa</taxon>
        <taxon>Platyhelminthes</taxon>
        <taxon>Trematoda</taxon>
        <taxon>Digenea</taxon>
        <taxon>Strigeidida</taxon>
        <taxon>Schistosomatoidea</taxon>
        <taxon>Schistosomatidae</taxon>
        <taxon>Schistosoma</taxon>
    </lineage>
</organism>
<dbReference type="EMBL" id="AMPZ03000001">
    <property type="protein sequence ID" value="KAH9594113.1"/>
    <property type="molecule type" value="Genomic_DNA"/>
</dbReference>
<dbReference type="Proteomes" id="UP000471633">
    <property type="component" value="Unassembled WGS sequence"/>
</dbReference>
<protein>
    <submittedName>
        <fullName evidence="2">Uncharacterized protein</fullName>
    </submittedName>
</protein>
<evidence type="ECO:0000313" key="2">
    <source>
        <dbReference type="EMBL" id="KAH9594113.1"/>
    </source>
</evidence>
<keyword evidence="1" id="KW-0732">Signal</keyword>